<dbReference type="InterPro" id="IPR044814">
    <property type="entry name" value="Terpene_cyclase_plant_C1"/>
</dbReference>
<dbReference type="CDD" id="cd00684">
    <property type="entry name" value="Terpene_cyclase_plant_C1"/>
    <property type="match status" value="1"/>
</dbReference>
<dbReference type="InterPro" id="IPR034741">
    <property type="entry name" value="Terpene_cyclase-like_1_C"/>
</dbReference>
<dbReference type="GO" id="GO:0016102">
    <property type="term" value="P:diterpenoid biosynthetic process"/>
    <property type="evidence" value="ECO:0007669"/>
    <property type="project" value="InterPro"/>
</dbReference>
<dbReference type="GO" id="GO:0046246">
    <property type="term" value="P:terpene biosynthetic process"/>
    <property type="evidence" value="ECO:0000318"/>
    <property type="project" value="GO_Central"/>
</dbReference>
<dbReference type="InterPro" id="IPR008930">
    <property type="entry name" value="Terpenoid_cyclase/PrenylTrfase"/>
</dbReference>
<reference evidence="7" key="3">
    <citation type="submission" date="2018-08" db="UniProtKB">
        <authorList>
            <consortium name="EnsemblPlants"/>
        </authorList>
    </citation>
    <scope>IDENTIFICATION</scope>
    <source>
        <strain evidence="7">cv. Bd21</strain>
    </source>
</reference>
<keyword evidence="8" id="KW-1185">Reference proteome</keyword>
<gene>
    <name evidence="7" type="primary">LOC100839060</name>
    <name evidence="6" type="ORF">BRADI_1g59690v3</name>
</gene>
<dbReference type="Gene3D" id="1.50.10.130">
    <property type="entry name" value="Terpene synthase, N-terminal domain"/>
    <property type="match status" value="1"/>
</dbReference>
<evidence type="ECO:0000256" key="2">
    <source>
        <dbReference type="ARBA" id="ARBA00001946"/>
    </source>
</evidence>
<dbReference type="InterPro" id="IPR008949">
    <property type="entry name" value="Isoprenoid_synthase_dom_sf"/>
</dbReference>
<protein>
    <submittedName>
        <fullName evidence="6 7">Uncharacterized protein</fullName>
    </submittedName>
</protein>
<evidence type="ECO:0000256" key="3">
    <source>
        <dbReference type="ARBA" id="ARBA00022723"/>
    </source>
</evidence>
<name>I1H4I2_BRADI</name>
<dbReference type="OrthoDB" id="1936865at2759"/>
<dbReference type="EMBL" id="CM000880">
    <property type="protein sequence ID" value="KQK21250.1"/>
    <property type="molecule type" value="Genomic_DNA"/>
</dbReference>
<dbReference type="SFLD" id="SFLDS00005">
    <property type="entry name" value="Isoprenoid_Synthase_Type_I"/>
    <property type="match status" value="1"/>
</dbReference>
<feature type="domain" description="Terpene synthase metal-binding" evidence="5">
    <location>
        <begin position="289"/>
        <end position="543"/>
    </location>
</feature>
<accession>I1H4I2</accession>
<dbReference type="RefSeq" id="XP_003561533.1">
    <property type="nucleotide sequence ID" value="XM_003561485.4"/>
</dbReference>
<dbReference type="Pfam" id="PF03936">
    <property type="entry name" value="Terpene_synth_C"/>
    <property type="match status" value="1"/>
</dbReference>
<reference evidence="6 7" key="1">
    <citation type="journal article" date="2010" name="Nature">
        <title>Genome sequencing and analysis of the model grass Brachypodium distachyon.</title>
        <authorList>
            <consortium name="International Brachypodium Initiative"/>
        </authorList>
    </citation>
    <scope>NUCLEOTIDE SEQUENCE [LARGE SCALE GENOMIC DNA]</scope>
    <source>
        <strain evidence="6">Bd21</strain>
        <strain evidence="7">cv. Bd21</strain>
    </source>
</reference>
<dbReference type="HOGENOM" id="CLU_003125_7_1_1"/>
<dbReference type="GeneID" id="100839060"/>
<feature type="domain" description="Terpene synthase N-terminal" evidence="4">
    <location>
        <begin position="46"/>
        <end position="219"/>
    </location>
</feature>
<comment type="cofactor">
    <cofactor evidence="1">
        <name>Mn(2+)</name>
        <dbReference type="ChEBI" id="CHEBI:29035"/>
    </cofactor>
</comment>
<dbReference type="Gene3D" id="1.10.600.10">
    <property type="entry name" value="Farnesyl Diphosphate Synthase"/>
    <property type="match status" value="1"/>
</dbReference>
<dbReference type="Pfam" id="PF01397">
    <property type="entry name" value="Terpene_synth"/>
    <property type="match status" value="1"/>
</dbReference>
<dbReference type="SUPFAM" id="SSF48239">
    <property type="entry name" value="Terpenoid cyclases/Protein prenyltransferases"/>
    <property type="match status" value="1"/>
</dbReference>
<dbReference type="GO" id="GO:0000287">
    <property type="term" value="F:magnesium ion binding"/>
    <property type="evidence" value="ECO:0007669"/>
    <property type="project" value="InterPro"/>
</dbReference>
<dbReference type="AlphaFoldDB" id="I1H4I2"/>
<evidence type="ECO:0000259" key="4">
    <source>
        <dbReference type="Pfam" id="PF01397"/>
    </source>
</evidence>
<dbReference type="Gramene" id="KQK21250">
    <property type="protein sequence ID" value="KQK21250"/>
    <property type="gene ID" value="BRADI_1g59690v3"/>
</dbReference>
<dbReference type="OMA" id="TESVERW"/>
<dbReference type="KEGG" id="bdi:100839060"/>
<dbReference type="Proteomes" id="UP000008810">
    <property type="component" value="Chromosome 1"/>
</dbReference>
<dbReference type="GO" id="GO:0010333">
    <property type="term" value="F:terpene synthase activity"/>
    <property type="evidence" value="ECO:0000318"/>
    <property type="project" value="GO_Central"/>
</dbReference>
<dbReference type="SUPFAM" id="SSF48576">
    <property type="entry name" value="Terpenoid synthases"/>
    <property type="match status" value="1"/>
</dbReference>
<dbReference type="PANTHER" id="PTHR31225">
    <property type="entry name" value="OS04G0344100 PROTEIN-RELATED"/>
    <property type="match status" value="1"/>
</dbReference>
<evidence type="ECO:0000256" key="1">
    <source>
        <dbReference type="ARBA" id="ARBA00001936"/>
    </source>
</evidence>
<dbReference type="eggNOG" id="ENOG502QUH3">
    <property type="taxonomic scope" value="Eukaryota"/>
</dbReference>
<dbReference type="InterPro" id="IPR050148">
    <property type="entry name" value="Terpene_synthase-like"/>
</dbReference>
<keyword evidence="3" id="KW-0479">Metal-binding</keyword>
<dbReference type="PANTHER" id="PTHR31225:SF232">
    <property type="entry name" value="TERPENE SYNTHASE METAL-BINDING DOMAIN-CONTAINING PROTEIN"/>
    <property type="match status" value="1"/>
</dbReference>
<dbReference type="SFLD" id="SFLDG01019">
    <property type="entry name" value="Terpene_Cyclase_Like_1_C_Termi"/>
    <property type="match status" value="1"/>
</dbReference>
<organism evidence="6">
    <name type="scientific">Brachypodium distachyon</name>
    <name type="common">Purple false brome</name>
    <name type="synonym">Trachynia distachya</name>
    <dbReference type="NCBI Taxonomy" id="15368"/>
    <lineage>
        <taxon>Eukaryota</taxon>
        <taxon>Viridiplantae</taxon>
        <taxon>Streptophyta</taxon>
        <taxon>Embryophyta</taxon>
        <taxon>Tracheophyta</taxon>
        <taxon>Spermatophyta</taxon>
        <taxon>Magnoliopsida</taxon>
        <taxon>Liliopsida</taxon>
        <taxon>Poales</taxon>
        <taxon>Poaceae</taxon>
        <taxon>BOP clade</taxon>
        <taxon>Pooideae</taxon>
        <taxon>Stipodae</taxon>
        <taxon>Brachypodieae</taxon>
        <taxon>Brachypodium</taxon>
    </lineage>
</organism>
<dbReference type="InterPro" id="IPR001906">
    <property type="entry name" value="Terpene_synth_N"/>
</dbReference>
<proteinExistence type="predicted"/>
<dbReference type="InterPro" id="IPR036965">
    <property type="entry name" value="Terpene_synth_N_sf"/>
</dbReference>
<dbReference type="STRING" id="15368.I1H4I2"/>
<evidence type="ECO:0000259" key="5">
    <source>
        <dbReference type="Pfam" id="PF03936"/>
    </source>
</evidence>
<evidence type="ECO:0000313" key="8">
    <source>
        <dbReference type="Proteomes" id="UP000008810"/>
    </source>
</evidence>
<evidence type="ECO:0000313" key="6">
    <source>
        <dbReference type="EMBL" id="KQK21250.1"/>
    </source>
</evidence>
<dbReference type="EnsemblPlants" id="KQK21250">
    <property type="protein sequence ID" value="KQK21250"/>
    <property type="gene ID" value="BRADI_1g59690v3"/>
</dbReference>
<evidence type="ECO:0000313" key="7">
    <source>
        <dbReference type="EnsemblPlants" id="KQK21250"/>
    </source>
</evidence>
<sequence>MAAPLLDACGASAVCSTEHNLPAAAVLHRRLAQANYEPKTWDYDSICSMHLHGQNKVQPSKESSLFQLASLKQIVRQLLLLEEEEDGLPNKLRIIDQLQSLGVAYHFEEEIKSILTSMHVHDAHLQLEHDLSSTALLFKLLRAHGIPASTDMLSAFFTNDNGGLDAADNINLMRDDNDDTIDGLVALYEASYLAFPGEAMLNTARAFAIDRLQQQMMPSSMVGGSYFQEDLPLHWRAPRLQAIRSLKHHRSDCSGDEIASCIMQLAAEDFDRVQAVHQSELVELTRWWKETKLGEKLPLSARDRLVECFFCATCIAPEPRHAGCRDVLAKVGSLIVHLDDIYDVYGTIDELATFTDAIAGNWDDDDDATALLPEYMQAMLSVIRSTSMAAADRVLREHGHDVLPVYKKAWHELCEAFMVEAKWQHEKVIPGLDEYLENGWVTSTGPLLLLHALTMLPSSNQQEQQRVDSWLRDDGKVVYPRLVELCSRIFRLCNDCATHEAESERGEGPSSIACFMSESSGGGVSKEEACGAVADAIAVIWKEVNRELLTGSVDAGIMCVNLARVIQCIYHDGDGITSPTDSRKKLIKDLLFTPIRTLL</sequence>
<comment type="cofactor">
    <cofactor evidence="2">
        <name>Mg(2+)</name>
        <dbReference type="ChEBI" id="CHEBI:18420"/>
    </cofactor>
</comment>
<reference evidence="6" key="2">
    <citation type="submission" date="2017-06" db="EMBL/GenBank/DDBJ databases">
        <title>WGS assembly of Brachypodium distachyon.</title>
        <authorList>
            <consortium name="The International Brachypodium Initiative"/>
            <person name="Lucas S."/>
            <person name="Harmon-Smith M."/>
            <person name="Lail K."/>
            <person name="Tice H."/>
            <person name="Grimwood J."/>
            <person name="Bruce D."/>
            <person name="Barry K."/>
            <person name="Shu S."/>
            <person name="Lindquist E."/>
            <person name="Wang M."/>
            <person name="Pitluck S."/>
            <person name="Vogel J.P."/>
            <person name="Garvin D.F."/>
            <person name="Mockler T.C."/>
            <person name="Schmutz J."/>
            <person name="Rokhsar D."/>
            <person name="Bevan M.W."/>
        </authorList>
    </citation>
    <scope>NUCLEOTIDE SEQUENCE</scope>
    <source>
        <strain evidence="6">Bd21</strain>
    </source>
</reference>
<dbReference type="InterPro" id="IPR005630">
    <property type="entry name" value="Terpene_synthase_metal-bd"/>
</dbReference>